<keyword evidence="3" id="KW-1185">Reference proteome</keyword>
<organism evidence="2 3">
    <name type="scientific">Rhodocollybia butyracea</name>
    <dbReference type="NCBI Taxonomy" id="206335"/>
    <lineage>
        <taxon>Eukaryota</taxon>
        <taxon>Fungi</taxon>
        <taxon>Dikarya</taxon>
        <taxon>Basidiomycota</taxon>
        <taxon>Agaricomycotina</taxon>
        <taxon>Agaricomycetes</taxon>
        <taxon>Agaricomycetidae</taxon>
        <taxon>Agaricales</taxon>
        <taxon>Marasmiineae</taxon>
        <taxon>Omphalotaceae</taxon>
        <taxon>Rhodocollybia</taxon>
    </lineage>
</organism>
<feature type="domain" description="F-box" evidence="1">
    <location>
        <begin position="12"/>
        <end position="65"/>
    </location>
</feature>
<name>A0A9P5PUA1_9AGAR</name>
<feature type="non-terminal residue" evidence="2">
    <location>
        <position position="1"/>
    </location>
</feature>
<comment type="caution">
    <text evidence="2">The sequence shown here is derived from an EMBL/GenBank/DDBJ whole genome shotgun (WGS) entry which is preliminary data.</text>
</comment>
<reference evidence="2" key="1">
    <citation type="submission" date="2020-11" db="EMBL/GenBank/DDBJ databases">
        <authorList>
            <consortium name="DOE Joint Genome Institute"/>
            <person name="Ahrendt S."/>
            <person name="Riley R."/>
            <person name="Andreopoulos W."/>
            <person name="Labutti K."/>
            <person name="Pangilinan J."/>
            <person name="Ruiz-Duenas F.J."/>
            <person name="Barrasa J.M."/>
            <person name="Sanchez-Garcia M."/>
            <person name="Camarero S."/>
            <person name="Miyauchi S."/>
            <person name="Serrano A."/>
            <person name="Linde D."/>
            <person name="Babiker R."/>
            <person name="Drula E."/>
            <person name="Ayuso-Fernandez I."/>
            <person name="Pacheco R."/>
            <person name="Padilla G."/>
            <person name="Ferreira P."/>
            <person name="Barriuso J."/>
            <person name="Kellner H."/>
            <person name="Castanera R."/>
            <person name="Alfaro M."/>
            <person name="Ramirez L."/>
            <person name="Pisabarro A.G."/>
            <person name="Kuo A."/>
            <person name="Tritt A."/>
            <person name="Lipzen A."/>
            <person name="He G."/>
            <person name="Yan M."/>
            <person name="Ng V."/>
            <person name="Cullen D."/>
            <person name="Martin F."/>
            <person name="Rosso M.-N."/>
            <person name="Henrissat B."/>
            <person name="Hibbett D."/>
            <person name="Martinez A.T."/>
            <person name="Grigoriev I.V."/>
        </authorList>
    </citation>
    <scope>NUCLEOTIDE SEQUENCE</scope>
    <source>
        <strain evidence="2">AH 40177</strain>
    </source>
</reference>
<dbReference type="InterPro" id="IPR001810">
    <property type="entry name" value="F-box_dom"/>
</dbReference>
<dbReference type="InterPro" id="IPR036047">
    <property type="entry name" value="F-box-like_dom_sf"/>
</dbReference>
<dbReference type="OrthoDB" id="3266451at2759"/>
<gene>
    <name evidence="2" type="ORF">BDP27DRAFT_1175860</name>
</gene>
<dbReference type="Pfam" id="PF12937">
    <property type="entry name" value="F-box-like"/>
    <property type="match status" value="1"/>
</dbReference>
<evidence type="ECO:0000313" key="3">
    <source>
        <dbReference type="Proteomes" id="UP000772434"/>
    </source>
</evidence>
<dbReference type="EMBL" id="JADNRY010000050">
    <property type="protein sequence ID" value="KAF9069521.1"/>
    <property type="molecule type" value="Genomic_DNA"/>
</dbReference>
<accession>A0A9P5PUA1</accession>
<proteinExistence type="predicted"/>
<protein>
    <recommendedName>
        <fullName evidence="1">F-box domain-containing protein</fullName>
    </recommendedName>
</protein>
<dbReference type="AlphaFoldDB" id="A0A9P5PUA1"/>
<evidence type="ECO:0000259" key="1">
    <source>
        <dbReference type="Pfam" id="PF12937"/>
    </source>
</evidence>
<dbReference type="Gene3D" id="1.20.1280.50">
    <property type="match status" value="1"/>
</dbReference>
<sequence>YAARLSGLLSPIRRLPHEILCEIFLYCCSPNDIRDGEPGAALIISSVCFRFREVAISYSALWSNLEVFFPPDCAMWE</sequence>
<dbReference type="Proteomes" id="UP000772434">
    <property type="component" value="Unassembled WGS sequence"/>
</dbReference>
<evidence type="ECO:0000313" key="2">
    <source>
        <dbReference type="EMBL" id="KAF9069521.1"/>
    </source>
</evidence>
<dbReference type="SUPFAM" id="SSF81383">
    <property type="entry name" value="F-box domain"/>
    <property type="match status" value="1"/>
</dbReference>
<feature type="non-terminal residue" evidence="2">
    <location>
        <position position="77"/>
    </location>
</feature>